<dbReference type="Pfam" id="PF26639">
    <property type="entry name" value="Het-6_barrel"/>
    <property type="match status" value="1"/>
</dbReference>
<dbReference type="EMBL" id="JAFEKC020000021">
    <property type="protein sequence ID" value="KAK0508151.1"/>
    <property type="molecule type" value="Genomic_DNA"/>
</dbReference>
<name>A0AA39U5E1_9LECA</name>
<dbReference type="Proteomes" id="UP001166286">
    <property type="component" value="Unassembled WGS sequence"/>
</dbReference>
<protein>
    <recommendedName>
        <fullName evidence="1">Heterokaryon incompatibility domain-containing protein</fullName>
    </recommendedName>
</protein>
<evidence type="ECO:0000313" key="2">
    <source>
        <dbReference type="EMBL" id="KAK0508151.1"/>
    </source>
</evidence>
<evidence type="ECO:0000259" key="1">
    <source>
        <dbReference type="Pfam" id="PF06985"/>
    </source>
</evidence>
<comment type="caution">
    <text evidence="2">The sequence shown here is derived from an EMBL/GenBank/DDBJ whole genome shotgun (WGS) entry which is preliminary data.</text>
</comment>
<sequence>MSFYAPLPTEHTDIRLLYITVPENDAAIPKVTMASVPLDSNPRYYALSYVWGLAWVDDGLEVNGTMTHCTASLNQVLRQYRSLIANIQGNDEDIPLWVDAICINQQDLKERSAQVQLMKKIYQQAEGVIAWIGPEYQLGLRCLKILATEISSRPTSSISLSWLRDLKVDFCGAHYEQDSPNSGSGNFFWDAVNQFLNSPYWARIWILQEMTLAKKLYFICGSHTIQDEEIMTVWTWIDNIPRELKRPPFIDSSIWACLIMRNSTWLYWGDLIRPLQIRKLWQHFHQNNLPEKMQDALFDYKVGGIRMMLDQYWLKSTDPKDKIYGLLGLVEADIVPDYSLGVRDVYINFVQYWISKERTLNFLGVSGIGLLESRVSEYDLPSWVPNFVNMSAKIGLSEDSYGADAGHIEDERIIRTDRSSLFISGLAVDEISETRKITSIHEFCTYAWDIAIEDDDVNKVAMYPTGISRLQALFRVTVGDIDIFNGERPRLSQPGTESFDRLLNAFMIFHTLRIGEAGPSPGRNSNLPYIDLLLGPGASELNRNSPPLGGSDMEEYQRKYFQSTENNWVFWTKEGYLGVSASVLRAGDSITVAFGYSIPLVLRKVESHFELVGHCFILGYMDGEALRFRRSRGFEIQEIEIR</sequence>
<feature type="domain" description="Heterokaryon incompatibility" evidence="1">
    <location>
        <begin position="44"/>
        <end position="209"/>
    </location>
</feature>
<reference evidence="2" key="1">
    <citation type="submission" date="2023-03" db="EMBL/GenBank/DDBJ databases">
        <title>Complete genome of Cladonia borealis.</title>
        <authorList>
            <person name="Park H."/>
        </authorList>
    </citation>
    <scope>NUCLEOTIDE SEQUENCE</scope>
    <source>
        <strain evidence="2">ANT050790</strain>
    </source>
</reference>
<dbReference type="InterPro" id="IPR052895">
    <property type="entry name" value="HetReg/Transcr_Mod"/>
</dbReference>
<dbReference type="AlphaFoldDB" id="A0AA39U5E1"/>
<organism evidence="2 3">
    <name type="scientific">Cladonia borealis</name>
    <dbReference type="NCBI Taxonomy" id="184061"/>
    <lineage>
        <taxon>Eukaryota</taxon>
        <taxon>Fungi</taxon>
        <taxon>Dikarya</taxon>
        <taxon>Ascomycota</taxon>
        <taxon>Pezizomycotina</taxon>
        <taxon>Lecanoromycetes</taxon>
        <taxon>OSLEUM clade</taxon>
        <taxon>Lecanoromycetidae</taxon>
        <taxon>Lecanorales</taxon>
        <taxon>Lecanorineae</taxon>
        <taxon>Cladoniaceae</taxon>
        <taxon>Cladonia</taxon>
    </lineage>
</organism>
<keyword evidence="3" id="KW-1185">Reference proteome</keyword>
<accession>A0AA39U5E1</accession>
<gene>
    <name evidence="2" type="ORF">JMJ35_009235</name>
</gene>
<proteinExistence type="predicted"/>
<dbReference type="PANTHER" id="PTHR24148">
    <property type="entry name" value="ANKYRIN REPEAT DOMAIN-CONTAINING PROTEIN 39 HOMOLOG-RELATED"/>
    <property type="match status" value="1"/>
</dbReference>
<evidence type="ECO:0000313" key="3">
    <source>
        <dbReference type="Proteomes" id="UP001166286"/>
    </source>
</evidence>
<dbReference type="InterPro" id="IPR010730">
    <property type="entry name" value="HET"/>
</dbReference>
<dbReference type="Pfam" id="PF06985">
    <property type="entry name" value="HET"/>
    <property type="match status" value="1"/>
</dbReference>
<dbReference type="PANTHER" id="PTHR24148:SF73">
    <property type="entry name" value="HET DOMAIN PROTEIN (AFU_ORTHOLOGUE AFUA_8G01020)"/>
    <property type="match status" value="1"/>
</dbReference>